<organism evidence="2 3">
    <name type="scientific">Penicillium antarcticum</name>
    <dbReference type="NCBI Taxonomy" id="416450"/>
    <lineage>
        <taxon>Eukaryota</taxon>
        <taxon>Fungi</taxon>
        <taxon>Dikarya</taxon>
        <taxon>Ascomycota</taxon>
        <taxon>Pezizomycotina</taxon>
        <taxon>Eurotiomycetes</taxon>
        <taxon>Eurotiomycetidae</taxon>
        <taxon>Eurotiales</taxon>
        <taxon>Aspergillaceae</taxon>
        <taxon>Penicillium</taxon>
    </lineage>
</organism>
<feature type="region of interest" description="Disordered" evidence="1">
    <location>
        <begin position="387"/>
        <end position="492"/>
    </location>
</feature>
<dbReference type="AlphaFoldDB" id="A0A1V6QG04"/>
<dbReference type="EMBL" id="MDYN01000004">
    <property type="protein sequence ID" value="OQD88150.1"/>
    <property type="molecule type" value="Genomic_DNA"/>
</dbReference>
<sequence length="492" mass="56649">MSDDDKSRSKREYPGDESNPFVAFRRYADEQVSTMLQSITGLPSMVTPPHNNRWEIFADDHGYESRTSRQRTGDNSGEKGNSTDRDGGNGYSGGDDNSRNPDNTSHPRSRWSENEDPWHSQSWRKWCNGPSDFFGFDSFFDRFWLEDRVFPFASHLLNPNRSFFLPDMFEDTNSPTWPIAYIMFSPYSPLHLERQAQYRTYRENGVFSSIMSSLSLNSDHDPLEPQWRDAFEDLLRLENGKSMLNRDAPAKSETGNNWLQGLVKRGSLGDRWKYVPGTEGHPWSGITFSGCTEQDRSLSEKEDKPADRKNEQEAKSELDLYERFLHDMENRERESFRGASESPLLRMLLEERRQQQEELEKYRRGVPKVNDEHISDENESWLELVSGGSQKSVPETSSNSSIETQTVIESKTMNEKVETASEPAQSRIISSMTRTERIRLPDGSVESKIVKTKRFADGREETDSTVEVSHSQPGDSKSDESSQSKNGWFWKD</sequence>
<feature type="region of interest" description="Disordered" evidence="1">
    <location>
        <begin position="1"/>
        <end position="24"/>
    </location>
</feature>
<protein>
    <submittedName>
        <fullName evidence="2">Uncharacterized protein</fullName>
    </submittedName>
</protein>
<accession>A0A1V6QG04</accession>
<evidence type="ECO:0000313" key="2">
    <source>
        <dbReference type="EMBL" id="OQD88150.1"/>
    </source>
</evidence>
<proteinExistence type="predicted"/>
<dbReference type="OrthoDB" id="4586300at2759"/>
<evidence type="ECO:0000256" key="1">
    <source>
        <dbReference type="SAM" id="MobiDB-lite"/>
    </source>
</evidence>
<comment type="caution">
    <text evidence="2">The sequence shown here is derived from an EMBL/GenBank/DDBJ whole genome shotgun (WGS) entry which is preliminary data.</text>
</comment>
<keyword evidence="3" id="KW-1185">Reference proteome</keyword>
<feature type="compositionally biased region" description="Basic and acidic residues" evidence="1">
    <location>
        <begin position="293"/>
        <end position="315"/>
    </location>
</feature>
<feature type="region of interest" description="Disordered" evidence="1">
    <location>
        <begin position="285"/>
        <end position="315"/>
    </location>
</feature>
<feature type="compositionally biased region" description="Polar residues" evidence="1">
    <location>
        <begin position="422"/>
        <end position="433"/>
    </location>
</feature>
<dbReference type="STRING" id="416450.A0A1V6QG04"/>
<reference evidence="3" key="1">
    <citation type="journal article" date="2017" name="Nat. Microbiol.">
        <title>Global analysis of biosynthetic gene clusters reveals vast potential of secondary metabolite production in Penicillium species.</title>
        <authorList>
            <person name="Nielsen J.C."/>
            <person name="Grijseels S."/>
            <person name="Prigent S."/>
            <person name="Ji B."/>
            <person name="Dainat J."/>
            <person name="Nielsen K.F."/>
            <person name="Frisvad J.C."/>
            <person name="Workman M."/>
            <person name="Nielsen J."/>
        </authorList>
    </citation>
    <scope>NUCLEOTIDE SEQUENCE [LARGE SCALE GENOMIC DNA]</scope>
    <source>
        <strain evidence="3">IBT 31811</strain>
    </source>
</reference>
<evidence type="ECO:0000313" key="3">
    <source>
        <dbReference type="Proteomes" id="UP000191672"/>
    </source>
</evidence>
<feature type="compositionally biased region" description="Polar residues" evidence="1">
    <location>
        <begin position="387"/>
        <end position="411"/>
    </location>
</feature>
<feature type="compositionally biased region" description="Polar residues" evidence="1">
    <location>
        <begin position="465"/>
        <end position="475"/>
    </location>
</feature>
<dbReference type="Proteomes" id="UP000191672">
    <property type="component" value="Unassembled WGS sequence"/>
</dbReference>
<feature type="compositionally biased region" description="Basic and acidic residues" evidence="1">
    <location>
        <begin position="1"/>
        <end position="14"/>
    </location>
</feature>
<gene>
    <name evidence="2" type="ORF">PENANT_c004G07611</name>
</gene>
<feature type="region of interest" description="Disordered" evidence="1">
    <location>
        <begin position="59"/>
        <end position="116"/>
    </location>
</feature>
<name>A0A1V6QG04_9EURO</name>